<organism evidence="2 3">
    <name type="scientific">Aureimonas altamirensis</name>
    <dbReference type="NCBI Taxonomy" id="370622"/>
    <lineage>
        <taxon>Bacteria</taxon>
        <taxon>Pseudomonadati</taxon>
        <taxon>Pseudomonadota</taxon>
        <taxon>Alphaproteobacteria</taxon>
        <taxon>Hyphomicrobiales</taxon>
        <taxon>Aurantimonadaceae</taxon>
        <taxon>Aureimonas</taxon>
    </lineage>
</organism>
<dbReference type="EMBL" id="JRFJ01000003">
    <property type="protein sequence ID" value="KHJ54533.1"/>
    <property type="molecule type" value="Genomic_DNA"/>
</dbReference>
<evidence type="ECO:0000256" key="1">
    <source>
        <dbReference type="SAM" id="SignalP"/>
    </source>
</evidence>
<comment type="caution">
    <text evidence="2">The sequence shown here is derived from an EMBL/GenBank/DDBJ whole genome shotgun (WGS) entry which is preliminary data.</text>
</comment>
<evidence type="ECO:0008006" key="4">
    <source>
        <dbReference type="Google" id="ProtNLM"/>
    </source>
</evidence>
<proteinExistence type="predicted"/>
<dbReference type="AlphaFoldDB" id="A0A0B1Q169"/>
<evidence type="ECO:0000313" key="3">
    <source>
        <dbReference type="Proteomes" id="UP000030826"/>
    </source>
</evidence>
<feature type="chain" id="PRO_5002062906" description="Nuclear transport factor 2 family protein" evidence="1">
    <location>
        <begin position="23"/>
        <end position="142"/>
    </location>
</feature>
<dbReference type="Proteomes" id="UP000030826">
    <property type="component" value="Unassembled WGS sequence"/>
</dbReference>
<accession>A0A0B1Q169</accession>
<protein>
    <recommendedName>
        <fullName evidence="4">Nuclear transport factor 2 family protein</fullName>
    </recommendedName>
</protein>
<reference evidence="2 3" key="1">
    <citation type="submission" date="2014-09" db="EMBL/GenBank/DDBJ databases">
        <title>Isolation and characterization of Aurantimonas altamirensis ON-56566 from clinical sample following a dog bite.</title>
        <authorList>
            <person name="Eshaghi A."/>
            <person name="Li A."/>
            <person name="Shahinas D."/>
            <person name="Bahn P."/>
            <person name="Kus J.V."/>
            <person name="Patel S.N."/>
        </authorList>
    </citation>
    <scope>NUCLEOTIDE SEQUENCE [LARGE SCALE GENOMIC DNA]</scope>
    <source>
        <strain evidence="2 3">ON-56566</strain>
    </source>
</reference>
<evidence type="ECO:0000313" key="2">
    <source>
        <dbReference type="EMBL" id="KHJ54533.1"/>
    </source>
</evidence>
<sequence length="142" mass="15233">MLKQLRFFVLAAALAAPMTVSAQTKAEVDASLDTLFGNHQSYHDFFDSLKKAVAAGDKAGVAAMVAYPFQARINGKAVKLRDAAHFIADYDKIVTSKVKNAVAGQTYETLFANWQGVMIGDGEVWFSGVGDGNTVKITAIND</sequence>
<dbReference type="STRING" id="370622.LA66_13945"/>
<feature type="signal peptide" evidence="1">
    <location>
        <begin position="1"/>
        <end position="22"/>
    </location>
</feature>
<dbReference type="OrthoDB" id="5455653at2"/>
<name>A0A0B1Q169_9HYPH</name>
<keyword evidence="1" id="KW-0732">Signal</keyword>
<gene>
    <name evidence="2" type="ORF">LA66_13945</name>
</gene>